<keyword evidence="15" id="KW-0472">Membrane</keyword>
<evidence type="ECO:0000256" key="10">
    <source>
        <dbReference type="ARBA" id="ARBA00022729"/>
    </source>
</evidence>
<comment type="similarity">
    <text evidence="5">Belongs to the nucleobindin family.</text>
</comment>
<protein>
    <submittedName>
        <fullName evidence="19">Niemann-Pick C1 protein</fullName>
    </submittedName>
</protein>
<dbReference type="GO" id="GO:0005794">
    <property type="term" value="C:Golgi apparatus"/>
    <property type="evidence" value="ECO:0007669"/>
    <property type="project" value="UniProtKB-SubCell"/>
</dbReference>
<dbReference type="Pfam" id="PF25434">
    <property type="entry name" value="NUCB1_N"/>
    <property type="match status" value="1"/>
</dbReference>
<dbReference type="PANTHER" id="PTHR19237">
    <property type="entry name" value="NUCLEOBINDIN"/>
    <property type="match status" value="1"/>
</dbReference>
<dbReference type="PROSITE" id="PS00018">
    <property type="entry name" value="EF_HAND_1"/>
    <property type="match status" value="2"/>
</dbReference>
<evidence type="ECO:0000256" key="2">
    <source>
        <dbReference type="ARBA" id="ARBA00004496"/>
    </source>
</evidence>
<keyword evidence="13" id="KW-0333">Golgi apparatus</keyword>
<feature type="compositionally biased region" description="Low complexity" evidence="16">
    <location>
        <begin position="392"/>
        <end position="447"/>
    </location>
</feature>
<evidence type="ECO:0000256" key="1">
    <source>
        <dbReference type="ARBA" id="ARBA00004170"/>
    </source>
</evidence>
<evidence type="ECO:0000256" key="14">
    <source>
        <dbReference type="ARBA" id="ARBA00023125"/>
    </source>
</evidence>
<evidence type="ECO:0000256" key="6">
    <source>
        <dbReference type="ARBA" id="ARBA00022490"/>
    </source>
</evidence>
<evidence type="ECO:0000259" key="18">
    <source>
        <dbReference type="PROSITE" id="PS50222"/>
    </source>
</evidence>
<feature type="domain" description="EF-hand" evidence="18">
    <location>
        <begin position="234"/>
        <end position="269"/>
    </location>
</feature>
<feature type="compositionally biased region" description="Low complexity" evidence="16">
    <location>
        <begin position="356"/>
        <end position="383"/>
    </location>
</feature>
<dbReference type="PROSITE" id="PS50222">
    <property type="entry name" value="EF_HAND_2"/>
    <property type="match status" value="2"/>
</dbReference>
<evidence type="ECO:0000256" key="11">
    <source>
        <dbReference type="ARBA" id="ARBA00022737"/>
    </source>
</evidence>
<keyword evidence="11" id="KW-0677">Repeat</keyword>
<evidence type="ECO:0000256" key="5">
    <source>
        <dbReference type="ARBA" id="ARBA00008063"/>
    </source>
</evidence>
<dbReference type="GO" id="GO:0005509">
    <property type="term" value="F:calcium ion binding"/>
    <property type="evidence" value="ECO:0007669"/>
    <property type="project" value="InterPro"/>
</dbReference>
<keyword evidence="14" id="KW-0238">DNA-binding</keyword>
<evidence type="ECO:0000256" key="12">
    <source>
        <dbReference type="ARBA" id="ARBA00022837"/>
    </source>
</evidence>
<evidence type="ECO:0000256" key="15">
    <source>
        <dbReference type="ARBA" id="ARBA00023136"/>
    </source>
</evidence>
<dbReference type="CDD" id="cd00051">
    <property type="entry name" value="EFh"/>
    <property type="match status" value="1"/>
</dbReference>
<keyword evidence="9" id="KW-0344">Guanine-nucleotide releasing factor</keyword>
<evidence type="ECO:0000256" key="4">
    <source>
        <dbReference type="ARBA" id="ARBA00004613"/>
    </source>
</evidence>
<comment type="subcellular location">
    <subcellularLocation>
        <location evidence="2">Cytoplasm</location>
    </subcellularLocation>
    <subcellularLocation>
        <location evidence="3">Golgi apparatus</location>
    </subcellularLocation>
    <subcellularLocation>
        <location evidence="1">Membrane</location>
        <topology evidence="1">Peripheral membrane protein</topology>
    </subcellularLocation>
    <subcellularLocation>
        <location evidence="4">Secreted</location>
    </subcellularLocation>
</comment>
<feature type="region of interest" description="Disordered" evidence="16">
    <location>
        <begin position="356"/>
        <end position="455"/>
    </location>
</feature>
<keyword evidence="10 17" id="KW-0732">Signal</keyword>
<keyword evidence="8" id="KW-0597">Phosphoprotein</keyword>
<accession>A0A224YP85</accession>
<dbReference type="InterPro" id="IPR040250">
    <property type="entry name" value="Nucleobindin"/>
</dbReference>
<dbReference type="GO" id="GO:0005793">
    <property type="term" value="C:endoplasmic reticulum-Golgi intermediate compartment"/>
    <property type="evidence" value="ECO:0007669"/>
    <property type="project" value="TreeGrafter"/>
</dbReference>
<dbReference type="InterPro" id="IPR057576">
    <property type="entry name" value="NUCB1_N"/>
</dbReference>
<evidence type="ECO:0000313" key="19">
    <source>
        <dbReference type="EMBL" id="MAA15662.1"/>
    </source>
</evidence>
<dbReference type="InterPro" id="IPR002048">
    <property type="entry name" value="EF_hand_dom"/>
</dbReference>
<dbReference type="GO" id="GO:0005085">
    <property type="term" value="F:guanyl-nucleotide exchange factor activity"/>
    <property type="evidence" value="ECO:0007669"/>
    <property type="project" value="UniProtKB-KW"/>
</dbReference>
<keyword evidence="12" id="KW-0106">Calcium</keyword>
<dbReference type="AlphaFoldDB" id="A0A224YP85"/>
<feature type="compositionally biased region" description="Low complexity" evidence="16">
    <location>
        <begin position="573"/>
        <end position="604"/>
    </location>
</feature>
<name>A0A224YP85_9ACAR</name>
<dbReference type="Pfam" id="PF13499">
    <property type="entry name" value="EF-hand_7"/>
    <property type="match status" value="1"/>
</dbReference>
<dbReference type="GO" id="GO:0003677">
    <property type="term" value="F:DNA binding"/>
    <property type="evidence" value="ECO:0007669"/>
    <property type="project" value="UniProtKB-KW"/>
</dbReference>
<feature type="region of interest" description="Disordered" evidence="16">
    <location>
        <begin position="563"/>
        <end position="604"/>
    </location>
</feature>
<feature type="signal peptide" evidence="17">
    <location>
        <begin position="1"/>
        <end position="21"/>
    </location>
</feature>
<keyword evidence="6" id="KW-0963">Cytoplasm</keyword>
<evidence type="ECO:0000256" key="16">
    <source>
        <dbReference type="SAM" id="MobiDB-lite"/>
    </source>
</evidence>
<dbReference type="SUPFAM" id="SSF47473">
    <property type="entry name" value="EF-hand"/>
    <property type="match status" value="1"/>
</dbReference>
<dbReference type="GO" id="GO:0016020">
    <property type="term" value="C:membrane"/>
    <property type="evidence" value="ECO:0007669"/>
    <property type="project" value="UniProtKB-SubCell"/>
</dbReference>
<dbReference type="EMBL" id="GFPF01004516">
    <property type="protein sequence ID" value="MAA15662.1"/>
    <property type="molecule type" value="Transcribed_RNA"/>
</dbReference>
<dbReference type="PANTHER" id="PTHR19237:SF20">
    <property type="entry name" value="NUCLEOBINDIN 1"/>
    <property type="match status" value="1"/>
</dbReference>
<feature type="domain" description="EF-hand" evidence="18">
    <location>
        <begin position="286"/>
        <end position="321"/>
    </location>
</feature>
<keyword evidence="7" id="KW-0964">Secreted</keyword>
<evidence type="ECO:0000256" key="13">
    <source>
        <dbReference type="ARBA" id="ARBA00023034"/>
    </source>
</evidence>
<evidence type="ECO:0000256" key="8">
    <source>
        <dbReference type="ARBA" id="ARBA00022553"/>
    </source>
</evidence>
<organism evidence="19">
    <name type="scientific">Rhipicephalus zambeziensis</name>
    <dbReference type="NCBI Taxonomy" id="60191"/>
    <lineage>
        <taxon>Eukaryota</taxon>
        <taxon>Metazoa</taxon>
        <taxon>Ecdysozoa</taxon>
        <taxon>Arthropoda</taxon>
        <taxon>Chelicerata</taxon>
        <taxon>Arachnida</taxon>
        <taxon>Acari</taxon>
        <taxon>Parasitiformes</taxon>
        <taxon>Ixodida</taxon>
        <taxon>Ixodoidea</taxon>
        <taxon>Ixodidae</taxon>
        <taxon>Rhipicephalinae</taxon>
        <taxon>Rhipicephalus</taxon>
        <taxon>Rhipicephalus</taxon>
    </lineage>
</organism>
<dbReference type="InterPro" id="IPR011992">
    <property type="entry name" value="EF-hand-dom_pair"/>
</dbReference>
<evidence type="ECO:0000256" key="7">
    <source>
        <dbReference type="ARBA" id="ARBA00022525"/>
    </source>
</evidence>
<evidence type="ECO:0000256" key="17">
    <source>
        <dbReference type="SAM" id="SignalP"/>
    </source>
</evidence>
<feature type="chain" id="PRO_5012013731" evidence="17">
    <location>
        <begin position="22"/>
        <end position="604"/>
    </location>
</feature>
<evidence type="ECO:0000256" key="3">
    <source>
        <dbReference type="ARBA" id="ARBA00004555"/>
    </source>
</evidence>
<dbReference type="GO" id="GO:0070062">
    <property type="term" value="C:extracellular exosome"/>
    <property type="evidence" value="ECO:0007669"/>
    <property type="project" value="TreeGrafter"/>
</dbReference>
<reference evidence="19" key="1">
    <citation type="journal article" date="2017" name="Parasit. Vectors">
        <title>Sialotranscriptomics of Rhipicephalus zambeziensis reveals intricate expression profiles of secretory proteins and suggests tight temporal transcriptional regulation during blood-feeding.</title>
        <authorList>
            <person name="de Castro M.H."/>
            <person name="de Klerk D."/>
            <person name="Pienaar R."/>
            <person name="Rees D.J.G."/>
            <person name="Mans B.J."/>
        </authorList>
    </citation>
    <scope>NUCLEOTIDE SEQUENCE</scope>
    <source>
        <tissue evidence="19">Salivary glands</tissue>
    </source>
</reference>
<dbReference type="InterPro" id="IPR018247">
    <property type="entry name" value="EF_Hand_1_Ca_BS"/>
</dbReference>
<evidence type="ECO:0000256" key="9">
    <source>
        <dbReference type="ARBA" id="ARBA00022658"/>
    </source>
</evidence>
<sequence length="604" mass="68728">MAMKAHQAACLLLLILQGVVGPPVDKRKKPEEPAKENTVEEPPDFGLEYSRYLQEVVQALEDDPDFSSKLKAVNIDDIRSGNVAHELEFVKHDVRNRLDELKRIELDRLRKLTVQAKEKELAGLDRNSVKLPHHIDYQNPHTFEIEDLKKLIVTATKDLEALDEQRKAEFKEYEMRKELEYRKSLENMTAEERVKVEQQHNETIKQHREHPAVHEPGSKPQLQEVWQEQDHMDPDDFNPNTFFAMHDLNGDGYLDPDEIAAVLNLEVKKMYRPGDNGTDPVEKNEEVERMREHVLQEGDSNKDGLLSHQEFLDMTHRRDFEKDEGWKGLDEQQVYSEDELRQYQQQHPDLQLQYPYQQYHGGPMPPQYQGQHMPQYQHMPQQGAQYQGVPSHQGVPPQQHQGQFQPHQGQQLQHQQGQFQQQQGQYQPQHGQFQPQPGHPQQQQQFHPASGGVPQVDHAAAQQYAAQHHAAQQQMAQQQMAHHQMTQQQIAQQQMAQQHLAQQQQHFAAQQPNLAQQHVVQPQHVATGQQQPAVQQQVVGQYAQQPAGVQPAAQVASGVVIPQGSSQQPPLHQQAQVPTAGAQGAAAPAAPGGVGHAAQVPVHH</sequence>
<proteinExistence type="inferred from homology"/>
<dbReference type="Gene3D" id="1.10.238.10">
    <property type="entry name" value="EF-hand"/>
    <property type="match status" value="1"/>
</dbReference>